<comment type="caution">
    <text evidence="9">The sequence shown here is derived from an EMBL/GenBank/DDBJ whole genome shotgun (WGS) entry which is preliminary data.</text>
</comment>
<dbReference type="CDD" id="cd00714">
    <property type="entry name" value="GFAT"/>
    <property type="match status" value="1"/>
</dbReference>
<dbReference type="EC" id="2.6.1.16" evidence="2"/>
<protein>
    <recommendedName>
        <fullName evidence="2">glutamine--fructose-6-phosphate transaminase (isomerizing)</fullName>
        <ecNumber evidence="2">2.6.1.16</ecNumber>
    </recommendedName>
</protein>
<name>A0ABP0HKX5_9DINO</name>
<feature type="domain" description="Glutamine amidotransferase type-2" evidence="7">
    <location>
        <begin position="2"/>
        <end position="222"/>
    </location>
</feature>
<evidence type="ECO:0000256" key="5">
    <source>
        <dbReference type="ARBA" id="ARBA00022737"/>
    </source>
</evidence>
<dbReference type="CDD" id="cd05008">
    <property type="entry name" value="SIS_GlmS_GlmD_1"/>
    <property type="match status" value="1"/>
</dbReference>
<keyword evidence="10" id="KW-1185">Reference proteome</keyword>
<dbReference type="InterPro" id="IPR001347">
    <property type="entry name" value="SIS_dom"/>
</dbReference>
<dbReference type="SUPFAM" id="SSF56235">
    <property type="entry name" value="N-terminal nucleophile aminohydrolases (Ntn hydrolases)"/>
    <property type="match status" value="1"/>
</dbReference>
<reference evidence="9 10" key="1">
    <citation type="submission" date="2024-02" db="EMBL/GenBank/DDBJ databases">
        <authorList>
            <person name="Chen Y."/>
            <person name="Shah S."/>
            <person name="Dougan E. K."/>
            <person name="Thang M."/>
            <person name="Chan C."/>
        </authorList>
    </citation>
    <scope>NUCLEOTIDE SEQUENCE [LARGE SCALE GENOMIC DNA]</scope>
</reference>
<feature type="domain" description="SIS" evidence="8">
    <location>
        <begin position="320"/>
        <end position="459"/>
    </location>
</feature>
<dbReference type="PROSITE" id="PS51278">
    <property type="entry name" value="GATASE_TYPE_2"/>
    <property type="match status" value="1"/>
</dbReference>
<evidence type="ECO:0000256" key="1">
    <source>
        <dbReference type="ARBA" id="ARBA00001031"/>
    </source>
</evidence>
<dbReference type="PANTHER" id="PTHR10937:SF0">
    <property type="entry name" value="GLUTAMINE--FRUCTOSE-6-PHOSPHATE TRANSAMINASE (ISOMERIZING)"/>
    <property type="match status" value="1"/>
</dbReference>
<dbReference type="EMBL" id="CAXAMN010000625">
    <property type="protein sequence ID" value="CAK8989779.1"/>
    <property type="molecule type" value="Genomic_DNA"/>
</dbReference>
<accession>A0ABP0HKX5</accession>
<dbReference type="PROSITE" id="PS51464">
    <property type="entry name" value="SIS"/>
    <property type="match status" value="1"/>
</dbReference>
<keyword evidence="6" id="KW-0315">Glutamine amidotransferase</keyword>
<evidence type="ECO:0000313" key="10">
    <source>
        <dbReference type="Proteomes" id="UP001642484"/>
    </source>
</evidence>
<keyword evidence="4" id="KW-0808">Transferase</keyword>
<comment type="catalytic activity">
    <reaction evidence="1">
        <text>D-fructose 6-phosphate + L-glutamine = D-glucosamine 6-phosphate + L-glutamate</text>
        <dbReference type="Rhea" id="RHEA:13237"/>
        <dbReference type="ChEBI" id="CHEBI:29985"/>
        <dbReference type="ChEBI" id="CHEBI:58359"/>
        <dbReference type="ChEBI" id="CHEBI:58725"/>
        <dbReference type="ChEBI" id="CHEBI:61527"/>
        <dbReference type="EC" id="2.6.1.16"/>
    </reaction>
</comment>
<evidence type="ECO:0000313" key="9">
    <source>
        <dbReference type="EMBL" id="CAK8989779.1"/>
    </source>
</evidence>
<dbReference type="SUPFAM" id="SSF53697">
    <property type="entry name" value="SIS domain"/>
    <property type="match status" value="1"/>
</dbReference>
<gene>
    <name evidence="9" type="ORF">CCMP2556_LOCUS1788</name>
</gene>
<proteinExistence type="predicted"/>
<dbReference type="InterPro" id="IPR017932">
    <property type="entry name" value="GATase_2_dom"/>
</dbReference>
<dbReference type="Gene3D" id="3.40.50.10490">
    <property type="entry name" value="Glucose-6-phosphate isomerase like protein, domain 1"/>
    <property type="match status" value="1"/>
</dbReference>
<organism evidence="9 10">
    <name type="scientific">Durusdinium trenchii</name>
    <dbReference type="NCBI Taxonomy" id="1381693"/>
    <lineage>
        <taxon>Eukaryota</taxon>
        <taxon>Sar</taxon>
        <taxon>Alveolata</taxon>
        <taxon>Dinophyceae</taxon>
        <taxon>Suessiales</taxon>
        <taxon>Symbiodiniaceae</taxon>
        <taxon>Durusdinium</taxon>
    </lineage>
</organism>
<dbReference type="PANTHER" id="PTHR10937">
    <property type="entry name" value="GLUCOSAMINE--FRUCTOSE-6-PHOSPHATE AMINOTRANSFERASE, ISOMERIZING"/>
    <property type="match status" value="1"/>
</dbReference>
<dbReference type="NCBIfam" id="NF001484">
    <property type="entry name" value="PRK00331.1"/>
    <property type="match status" value="1"/>
</dbReference>
<dbReference type="InterPro" id="IPR029055">
    <property type="entry name" value="Ntn_hydrolases_N"/>
</dbReference>
<evidence type="ECO:0000259" key="8">
    <source>
        <dbReference type="PROSITE" id="PS51464"/>
    </source>
</evidence>
<evidence type="ECO:0000256" key="2">
    <source>
        <dbReference type="ARBA" id="ARBA00012916"/>
    </source>
</evidence>
<dbReference type="NCBIfam" id="TIGR01135">
    <property type="entry name" value="glmS"/>
    <property type="match status" value="1"/>
</dbReference>
<keyword evidence="5" id="KW-0677">Repeat</keyword>
<sequence length="548" mass="59925">MCGIFAYIGDKEAAALLITALKRLEYRGYDSAGIGVHGVPIKVRKKVGKVANLEDDVSKAIDTVKGTMGIAHTRWATHGKPSDINAHPHATTQSSIAVVHNGVIENHRALKEQLSGKGYQFISQTDTELLAHLVEDLKGQMGNASWLEVVATALCLCEGAYGVAFIFQDDPDLIIGARKGSPLILGVGHGEHMLASDASAIVEHTKDVVYLREGEIVEVRRSGFKVHDLEKVVRKLGKNTISPRPDDVENPIVRLELSLEQIEKGGYKHFMLKEIMDQPNAMRNCLRGRIYQPAEAPDRWEIKLGGLEKAKEGALNPQSPLERMANACRFIFAACGTSWHSGLIGKYAFEKLAGVRAEVEYASEFRYRKPLICDSDCLIAISQSGETADTLEAIKMAKEHKALTIGVVNVVGSSIARETDCGMYLHAGPEIGVASTKAFTCQVIALLLMALRLGKQRGALSEEMLNMYCAALNAVPDSIEKWMSSLTEQTQVISKPCRLVDIESIAADPTYFVYYTGSGSPFYIGLMDRSSTHLSTDKLIPFGFDRSL</sequence>
<dbReference type="Pfam" id="PF13522">
    <property type="entry name" value="GATase_6"/>
    <property type="match status" value="1"/>
</dbReference>
<dbReference type="Proteomes" id="UP001642484">
    <property type="component" value="Unassembled WGS sequence"/>
</dbReference>
<dbReference type="Gene3D" id="3.60.20.10">
    <property type="entry name" value="Glutamine Phosphoribosylpyrophosphate, subunit 1, domain 1"/>
    <property type="match status" value="1"/>
</dbReference>
<dbReference type="Pfam" id="PF01380">
    <property type="entry name" value="SIS"/>
    <property type="match status" value="1"/>
</dbReference>
<evidence type="ECO:0000256" key="6">
    <source>
        <dbReference type="ARBA" id="ARBA00022962"/>
    </source>
</evidence>
<dbReference type="InterPro" id="IPR005855">
    <property type="entry name" value="GFAT"/>
</dbReference>
<dbReference type="InterPro" id="IPR046348">
    <property type="entry name" value="SIS_dom_sf"/>
</dbReference>
<evidence type="ECO:0000256" key="4">
    <source>
        <dbReference type="ARBA" id="ARBA00022679"/>
    </source>
</evidence>
<evidence type="ECO:0000256" key="3">
    <source>
        <dbReference type="ARBA" id="ARBA00022576"/>
    </source>
</evidence>
<keyword evidence="3" id="KW-0032">Aminotransferase</keyword>
<dbReference type="InterPro" id="IPR035466">
    <property type="entry name" value="GlmS/AgaS_SIS"/>
</dbReference>
<evidence type="ECO:0000259" key="7">
    <source>
        <dbReference type="PROSITE" id="PS51278"/>
    </source>
</evidence>
<dbReference type="InterPro" id="IPR047084">
    <property type="entry name" value="GFAT_N"/>
</dbReference>